<dbReference type="Proteomes" id="UP000638732">
    <property type="component" value="Unassembled WGS sequence"/>
</dbReference>
<gene>
    <name evidence="1" type="ORF">GSY63_06135</name>
</gene>
<organism evidence="1 2">
    <name type="scientific">Mucilaginibacter agri</name>
    <dbReference type="NCBI Taxonomy" id="2695265"/>
    <lineage>
        <taxon>Bacteria</taxon>
        <taxon>Pseudomonadati</taxon>
        <taxon>Bacteroidota</taxon>
        <taxon>Sphingobacteriia</taxon>
        <taxon>Sphingobacteriales</taxon>
        <taxon>Sphingobacteriaceae</taxon>
        <taxon>Mucilaginibacter</taxon>
    </lineage>
</organism>
<name>A0A965ZFN8_9SPHI</name>
<dbReference type="EMBL" id="WWEO01000040">
    <property type="protein sequence ID" value="NCD68927.1"/>
    <property type="molecule type" value="Genomic_DNA"/>
</dbReference>
<sequence>MPTKLLSFWQLIKIIPEKWQEENYGQAGGGFWAVAILDTQVIWYNDIEDGFNISPYKTPGTIAKYYCDQYSLTEILFQILNSK</sequence>
<reference evidence="1" key="2">
    <citation type="submission" date="2020-10" db="EMBL/GenBank/DDBJ databases">
        <title>Mucilaginibacter sp. nov., isolated from soil.</title>
        <authorList>
            <person name="Jeon C.O."/>
        </authorList>
    </citation>
    <scope>NUCLEOTIDE SEQUENCE</scope>
    <source>
        <strain evidence="1">R11</strain>
    </source>
</reference>
<reference evidence="1" key="1">
    <citation type="submission" date="2020-01" db="EMBL/GenBank/DDBJ databases">
        <authorList>
            <person name="Seo Y.L."/>
        </authorList>
    </citation>
    <scope>NUCLEOTIDE SEQUENCE</scope>
    <source>
        <strain evidence="1">R11</strain>
    </source>
</reference>
<protein>
    <submittedName>
        <fullName evidence="1">Uncharacterized protein</fullName>
    </submittedName>
</protein>
<proteinExistence type="predicted"/>
<comment type="caution">
    <text evidence="1">The sequence shown here is derived from an EMBL/GenBank/DDBJ whole genome shotgun (WGS) entry which is preliminary data.</text>
</comment>
<evidence type="ECO:0000313" key="2">
    <source>
        <dbReference type="Proteomes" id="UP000638732"/>
    </source>
</evidence>
<evidence type="ECO:0000313" key="1">
    <source>
        <dbReference type="EMBL" id="NCD68927.1"/>
    </source>
</evidence>
<keyword evidence="2" id="KW-1185">Reference proteome</keyword>
<accession>A0A965ZFN8</accession>
<dbReference type="AlphaFoldDB" id="A0A965ZFN8"/>